<comment type="caution">
    <text evidence="2">The sequence shown here is derived from an EMBL/GenBank/DDBJ whole genome shotgun (WGS) entry which is preliminary data.</text>
</comment>
<feature type="compositionally biased region" description="Polar residues" evidence="1">
    <location>
        <begin position="81"/>
        <end position="92"/>
    </location>
</feature>
<dbReference type="RefSeq" id="WP_143848657.1">
    <property type="nucleotide sequence ID" value="NZ_VLXZ01000005.1"/>
</dbReference>
<keyword evidence="3" id="KW-1185">Reference proteome</keyword>
<feature type="region of interest" description="Disordered" evidence="1">
    <location>
        <begin position="29"/>
        <end position="98"/>
    </location>
</feature>
<dbReference type="AlphaFoldDB" id="A0A553ZZA8"/>
<evidence type="ECO:0000313" key="3">
    <source>
        <dbReference type="Proteomes" id="UP000318521"/>
    </source>
</evidence>
<gene>
    <name evidence="2" type="ORF">FN960_10490</name>
</gene>
<accession>A0A553ZZA8</accession>
<evidence type="ECO:0000256" key="1">
    <source>
        <dbReference type="SAM" id="MobiDB-lite"/>
    </source>
</evidence>
<evidence type="ECO:0000313" key="2">
    <source>
        <dbReference type="EMBL" id="TSB46763.1"/>
    </source>
</evidence>
<organism evidence="2 3">
    <name type="scientific">Alkalicoccobacillus porphyridii</name>
    <dbReference type="NCBI Taxonomy" id="2597270"/>
    <lineage>
        <taxon>Bacteria</taxon>
        <taxon>Bacillati</taxon>
        <taxon>Bacillota</taxon>
        <taxon>Bacilli</taxon>
        <taxon>Bacillales</taxon>
        <taxon>Bacillaceae</taxon>
        <taxon>Alkalicoccobacillus</taxon>
    </lineage>
</organism>
<proteinExistence type="predicted"/>
<sequence>MSLFEMIFNNPLLMIAIIFGLVSLFGRMSKGSQSQDTNRDQQRQQRRPTTEGQEEGQVDWREIFRQEEQTPEPEPKREPVESTSYSPTPSQATHERDELYDRLDEMKRKKREAQEKVAAQLISPTQKKTQTIEADDQYDLTNVTGKEAMRAVVWAEILGNPRSRNPHKAFASNRRR</sequence>
<dbReference type="OrthoDB" id="2967741at2"/>
<dbReference type="EMBL" id="VLXZ01000005">
    <property type="protein sequence ID" value="TSB46763.1"/>
    <property type="molecule type" value="Genomic_DNA"/>
</dbReference>
<dbReference type="Proteomes" id="UP000318521">
    <property type="component" value="Unassembled WGS sequence"/>
</dbReference>
<name>A0A553ZZA8_9BACI</name>
<feature type="compositionally biased region" description="Basic and acidic residues" evidence="1">
    <location>
        <begin position="58"/>
        <end position="80"/>
    </location>
</feature>
<reference evidence="2 3" key="1">
    <citation type="submission" date="2019-07" db="EMBL/GenBank/DDBJ databases">
        <authorList>
            <person name="Park Y.J."/>
            <person name="Jeong S.E."/>
            <person name="Jung H.S."/>
        </authorList>
    </citation>
    <scope>NUCLEOTIDE SEQUENCE [LARGE SCALE GENOMIC DNA]</scope>
    <source>
        <strain evidence="3">P16(2019)</strain>
    </source>
</reference>
<protein>
    <submittedName>
        <fullName evidence="2">Uncharacterized protein</fullName>
    </submittedName>
</protein>